<dbReference type="Proteomes" id="UP001367513">
    <property type="component" value="Unassembled WGS sequence"/>
</dbReference>
<keyword evidence="7" id="KW-0472">Membrane</keyword>
<dbReference type="Pfam" id="PF13304">
    <property type="entry name" value="AAA_21"/>
    <property type="match status" value="1"/>
</dbReference>
<name>A0ABU9AKQ9_PSEA5</name>
<evidence type="ECO:0000256" key="4">
    <source>
        <dbReference type="ARBA" id="ARBA00022496"/>
    </source>
</evidence>
<evidence type="ECO:0000256" key="2">
    <source>
        <dbReference type="ARBA" id="ARBA00022448"/>
    </source>
</evidence>
<dbReference type="InterPro" id="IPR003959">
    <property type="entry name" value="ATPase_AAA_core"/>
</dbReference>
<dbReference type="SMART" id="SM00382">
    <property type="entry name" value="AAA"/>
    <property type="match status" value="1"/>
</dbReference>
<dbReference type="RefSeq" id="WP_346102956.1">
    <property type="nucleotide sequence ID" value="NZ_BAAAOD010000015.1"/>
</dbReference>
<organism evidence="9 10">
    <name type="scientific">Pseudonocardia alni subsp. carboxydivorans</name>
    <dbReference type="NCBI Taxonomy" id="415010"/>
    <lineage>
        <taxon>Bacteria</taxon>
        <taxon>Bacillati</taxon>
        <taxon>Actinomycetota</taxon>
        <taxon>Actinomycetes</taxon>
        <taxon>Pseudonocardiales</taxon>
        <taxon>Pseudonocardiaceae</taxon>
        <taxon>Pseudonocardia</taxon>
    </lineage>
</organism>
<dbReference type="InterPro" id="IPR051535">
    <property type="entry name" value="Siderophore_ABC-ATPase"/>
</dbReference>
<keyword evidence="3" id="KW-1003">Cell membrane</keyword>
<dbReference type="PANTHER" id="PTHR42771:SF2">
    <property type="entry name" value="IRON(3+)-HYDROXAMATE IMPORT ATP-BINDING PROTEIN FHUC"/>
    <property type="match status" value="1"/>
</dbReference>
<reference evidence="9 10" key="1">
    <citation type="submission" date="2024-03" db="EMBL/GenBank/DDBJ databases">
        <title>Draft genome sequence of Pseudonocardia carboxydivorans JCM 14827.</title>
        <authorList>
            <person name="Duangmal K."/>
        </authorList>
    </citation>
    <scope>NUCLEOTIDE SEQUENCE [LARGE SCALE GENOMIC DNA]</scope>
    <source>
        <strain evidence="9 10">JCM 14827</strain>
    </source>
</reference>
<dbReference type="SUPFAM" id="SSF52540">
    <property type="entry name" value="P-loop containing nucleoside triphosphate hydrolases"/>
    <property type="match status" value="1"/>
</dbReference>
<keyword evidence="5" id="KW-0408">Iron</keyword>
<keyword evidence="10" id="KW-1185">Reference proteome</keyword>
<comment type="subcellular location">
    <subcellularLocation>
        <location evidence="1">Cell membrane</location>
        <topology evidence="1">Peripheral membrane protein</topology>
    </subcellularLocation>
</comment>
<dbReference type="InterPro" id="IPR038729">
    <property type="entry name" value="Rad50/SbcC_AAA"/>
</dbReference>
<evidence type="ECO:0000256" key="3">
    <source>
        <dbReference type="ARBA" id="ARBA00022475"/>
    </source>
</evidence>
<comment type="caution">
    <text evidence="9">The sequence shown here is derived from an EMBL/GenBank/DDBJ whole genome shotgun (WGS) entry which is preliminary data.</text>
</comment>
<dbReference type="InterPro" id="IPR027417">
    <property type="entry name" value="P-loop_NTPase"/>
</dbReference>
<dbReference type="EMBL" id="JBBPIX010000019">
    <property type="protein sequence ID" value="MEK6466981.1"/>
    <property type="molecule type" value="Genomic_DNA"/>
</dbReference>
<proteinExistence type="predicted"/>
<evidence type="ECO:0000313" key="10">
    <source>
        <dbReference type="Proteomes" id="UP001367513"/>
    </source>
</evidence>
<gene>
    <name evidence="9" type="ORF">WG925_24875</name>
</gene>
<evidence type="ECO:0000313" key="9">
    <source>
        <dbReference type="EMBL" id="MEK6466981.1"/>
    </source>
</evidence>
<keyword evidence="2" id="KW-0813">Transport</keyword>
<dbReference type="InterPro" id="IPR003593">
    <property type="entry name" value="AAA+_ATPase"/>
</dbReference>
<keyword evidence="4" id="KW-0410">Iron transport</keyword>
<dbReference type="PANTHER" id="PTHR42771">
    <property type="entry name" value="IRON(3+)-HYDROXAMATE IMPORT ATP-BINDING PROTEIN FHUC"/>
    <property type="match status" value="1"/>
</dbReference>
<dbReference type="Gene3D" id="3.40.50.300">
    <property type="entry name" value="P-loop containing nucleotide triphosphate hydrolases"/>
    <property type="match status" value="2"/>
</dbReference>
<feature type="domain" description="AAA+ ATPase" evidence="8">
    <location>
        <begin position="31"/>
        <end position="207"/>
    </location>
</feature>
<sequence length="237" mass="25605">MSLDPAAPSRGYPFELPVVRWLREHGGLALYPGVTFLVGENGSGKSTLVEAVAVAVGLNPEGGSRSFRFATRASESDLGSHLRVARRPGRERTSFFLRAESYYNVASEVERLDREPGGPPLLPAYGGSGHERSHGESFLALLRHRFFPRGLYLLDEPEAALSVTGALAVLARMTDLTARGSQFVVATHSPVLLALPGATILEIGDDGAVRRVGYDEARPVVLTRSFLADPDAFLRHL</sequence>
<protein>
    <submittedName>
        <fullName evidence="9">AAA family ATPase</fullName>
    </submittedName>
</protein>
<evidence type="ECO:0000259" key="8">
    <source>
        <dbReference type="SMART" id="SM00382"/>
    </source>
</evidence>
<dbReference type="Pfam" id="PF13476">
    <property type="entry name" value="AAA_23"/>
    <property type="match status" value="1"/>
</dbReference>
<keyword evidence="6" id="KW-0406">Ion transport</keyword>
<accession>A0ABU9AKQ9</accession>
<evidence type="ECO:0000256" key="1">
    <source>
        <dbReference type="ARBA" id="ARBA00004202"/>
    </source>
</evidence>
<evidence type="ECO:0000256" key="7">
    <source>
        <dbReference type="ARBA" id="ARBA00023136"/>
    </source>
</evidence>
<evidence type="ECO:0000256" key="6">
    <source>
        <dbReference type="ARBA" id="ARBA00023065"/>
    </source>
</evidence>
<evidence type="ECO:0000256" key="5">
    <source>
        <dbReference type="ARBA" id="ARBA00023004"/>
    </source>
</evidence>